<comment type="caution">
    <text evidence="5">The sequence shown here is derived from an EMBL/GenBank/DDBJ whole genome shotgun (WGS) entry which is preliminary data.</text>
</comment>
<comment type="catalytic activity">
    <reaction evidence="4">
        <text>a 2'-deoxycytidine in DNA + S-adenosyl-L-methionine = a 5-methyl-2'-deoxycytidine in DNA + S-adenosyl-L-homocysteine + H(+)</text>
        <dbReference type="Rhea" id="RHEA:13681"/>
        <dbReference type="Rhea" id="RHEA-COMP:11369"/>
        <dbReference type="Rhea" id="RHEA-COMP:11370"/>
        <dbReference type="ChEBI" id="CHEBI:15378"/>
        <dbReference type="ChEBI" id="CHEBI:57856"/>
        <dbReference type="ChEBI" id="CHEBI:59789"/>
        <dbReference type="ChEBI" id="CHEBI:85452"/>
        <dbReference type="ChEBI" id="CHEBI:85454"/>
        <dbReference type="EC" id="2.1.1.37"/>
    </reaction>
</comment>
<dbReference type="InterPro" id="IPR001525">
    <property type="entry name" value="C5_MeTfrase"/>
</dbReference>
<evidence type="ECO:0000313" key="6">
    <source>
        <dbReference type="Proteomes" id="UP000253759"/>
    </source>
</evidence>
<evidence type="ECO:0000256" key="2">
    <source>
        <dbReference type="ARBA" id="ARBA00022679"/>
    </source>
</evidence>
<proteinExistence type="predicted"/>
<dbReference type="GO" id="GO:0032259">
    <property type="term" value="P:methylation"/>
    <property type="evidence" value="ECO:0007669"/>
    <property type="project" value="UniProtKB-KW"/>
</dbReference>
<evidence type="ECO:0000256" key="1">
    <source>
        <dbReference type="ARBA" id="ARBA00022603"/>
    </source>
</evidence>
<dbReference type="GO" id="GO:0009307">
    <property type="term" value="P:DNA restriction-modification system"/>
    <property type="evidence" value="ECO:0007669"/>
    <property type="project" value="UniProtKB-KW"/>
</dbReference>
<evidence type="ECO:0000313" key="5">
    <source>
        <dbReference type="EMBL" id="RDE07731.1"/>
    </source>
</evidence>
<dbReference type="Proteomes" id="UP000253759">
    <property type="component" value="Unassembled WGS sequence"/>
</dbReference>
<evidence type="ECO:0000256" key="4">
    <source>
        <dbReference type="ARBA" id="ARBA00047422"/>
    </source>
</evidence>
<reference evidence="6" key="1">
    <citation type="submission" date="2018-07" db="EMBL/GenBank/DDBJ databases">
        <authorList>
            <person name="Liu B.-T."/>
            <person name="Du Z."/>
        </authorList>
    </citation>
    <scope>NUCLEOTIDE SEQUENCE [LARGE SCALE GENOMIC DNA]</scope>
    <source>
        <strain evidence="6">XYN52</strain>
    </source>
</reference>
<evidence type="ECO:0000256" key="3">
    <source>
        <dbReference type="ARBA" id="ARBA00022747"/>
    </source>
</evidence>
<dbReference type="InterPro" id="IPR029063">
    <property type="entry name" value="SAM-dependent_MTases_sf"/>
</dbReference>
<dbReference type="GO" id="GO:0003886">
    <property type="term" value="F:DNA (cytosine-5-)-methyltransferase activity"/>
    <property type="evidence" value="ECO:0007669"/>
    <property type="project" value="UniProtKB-EC"/>
</dbReference>
<keyword evidence="1" id="KW-0489">Methyltransferase</keyword>
<dbReference type="EMBL" id="QQNH01000039">
    <property type="protein sequence ID" value="RDE07731.1"/>
    <property type="molecule type" value="Genomic_DNA"/>
</dbReference>
<name>A0A369W6N2_9HYPH</name>
<accession>A0A369W6N2</accession>
<dbReference type="AlphaFoldDB" id="A0A369W6N2"/>
<keyword evidence="3" id="KW-0680">Restriction system</keyword>
<keyword evidence="6" id="KW-1185">Reference proteome</keyword>
<feature type="non-terminal residue" evidence="5">
    <location>
        <position position="1"/>
    </location>
</feature>
<keyword evidence="2" id="KW-0808">Transferase</keyword>
<dbReference type="Pfam" id="PF00145">
    <property type="entry name" value="DNA_methylase"/>
    <property type="match status" value="1"/>
</dbReference>
<dbReference type="SUPFAM" id="SSF53335">
    <property type="entry name" value="S-adenosyl-L-methionine-dependent methyltransferases"/>
    <property type="match status" value="1"/>
</dbReference>
<organism evidence="5 6">
    <name type="scientific">Pelagibacterium lacus</name>
    <dbReference type="NCBI Taxonomy" id="2282655"/>
    <lineage>
        <taxon>Bacteria</taxon>
        <taxon>Pseudomonadati</taxon>
        <taxon>Pseudomonadota</taxon>
        <taxon>Alphaproteobacteria</taxon>
        <taxon>Hyphomicrobiales</taxon>
        <taxon>Devosiaceae</taxon>
        <taxon>Pelagibacterium</taxon>
    </lineage>
</organism>
<protein>
    <submittedName>
        <fullName evidence="5">Uncharacterized protein</fullName>
    </submittedName>
</protein>
<gene>
    <name evidence="5" type="ORF">DVH29_15185</name>
</gene>
<dbReference type="Gene3D" id="3.90.120.10">
    <property type="entry name" value="DNA Methylase, subunit A, domain 2"/>
    <property type="match status" value="1"/>
</dbReference>
<sequence>RWTTFKPPAAGQSSRYRGLILHRRSHFGLVAVDVDGETYAIADIGMRMLTPRERFRAQGFPDSYIIDRRPDGSKLSATVQGSCCGNSVCPPLAEALVAVNCADLSAISPNNAEVA</sequence>